<dbReference type="InterPro" id="IPR004203">
    <property type="entry name" value="Cyt_c_oxidase_su4_fam"/>
</dbReference>
<dbReference type="SUPFAM" id="SSF81406">
    <property type="entry name" value="Mitochondrial cytochrome c oxidase subunit IV"/>
    <property type="match status" value="1"/>
</dbReference>
<comment type="caution">
    <text evidence="11">The sequence shown here is derived from an EMBL/GenBank/DDBJ whole genome shotgun (WGS) entry which is preliminary data.</text>
</comment>
<keyword evidence="12" id="KW-1185">Reference proteome</keyword>
<evidence type="ECO:0000256" key="5">
    <source>
        <dbReference type="ARBA" id="ARBA00022792"/>
    </source>
</evidence>
<keyword evidence="6" id="KW-0809">Transit peptide</keyword>
<comment type="subcellular location">
    <subcellularLocation>
        <location evidence="1">Mitochondrion inner membrane</location>
        <topology evidence="1">Single-pass membrane protein</topology>
    </subcellularLocation>
</comment>
<name>A0A9W4U1E2_9ASCO</name>
<proteinExistence type="inferred from homology"/>
<evidence type="ECO:0008006" key="13">
    <source>
        <dbReference type="Google" id="ProtNLM"/>
    </source>
</evidence>
<comment type="pathway">
    <text evidence="2">Energy metabolism; oxidative phosphorylation.</text>
</comment>
<keyword evidence="8" id="KW-0560">Oxidoreductase</keyword>
<reference evidence="11" key="1">
    <citation type="submission" date="2022-12" db="EMBL/GenBank/DDBJ databases">
        <authorList>
            <person name="Brejova B."/>
        </authorList>
    </citation>
    <scope>NUCLEOTIDE SEQUENCE</scope>
</reference>
<sequence length="248" mass="29177">MNLRYSILKRLQSSSTSNLSPGEKNKQAAQLAIQSLKDFGSLLSNSSEDVQPIDPKPIYQDPTKFSNLSLLHQGQIIKELQEKFDKSWKKLSIKDKKLAYYIYFGNWGVREDFKNWNLDEPPYDLPFKIPSKIKNSNPKPNDFIKKLNPVILGETPIRKPQFDYKKMDGVSKFFIFLTLLISLIAISRDKKIGEEGIPKEIIIKDDYEIKRQQEIKEKEEEVILQEKLQELKMKQSQSSRKWYYLWLR</sequence>
<protein>
    <recommendedName>
        <fullName evidence="13">Genetic interactor of prohibitin 7, mitochondrial</fullName>
    </recommendedName>
</protein>
<evidence type="ECO:0000256" key="9">
    <source>
        <dbReference type="ARBA" id="ARBA00023128"/>
    </source>
</evidence>
<dbReference type="GO" id="GO:0016491">
    <property type="term" value="F:oxidoreductase activity"/>
    <property type="evidence" value="ECO:0007669"/>
    <property type="project" value="UniProtKB-KW"/>
</dbReference>
<evidence type="ECO:0000256" key="1">
    <source>
        <dbReference type="ARBA" id="ARBA00004434"/>
    </source>
</evidence>
<evidence type="ECO:0000256" key="8">
    <source>
        <dbReference type="ARBA" id="ARBA00023002"/>
    </source>
</evidence>
<evidence type="ECO:0000256" key="3">
    <source>
        <dbReference type="ARBA" id="ARBA00008135"/>
    </source>
</evidence>
<dbReference type="AlphaFoldDB" id="A0A9W4U1E2"/>
<dbReference type="Pfam" id="PF02936">
    <property type="entry name" value="COX4"/>
    <property type="match status" value="1"/>
</dbReference>
<dbReference type="GO" id="GO:0045277">
    <property type="term" value="C:respiratory chain complex IV"/>
    <property type="evidence" value="ECO:0007669"/>
    <property type="project" value="InterPro"/>
</dbReference>
<evidence type="ECO:0000256" key="4">
    <source>
        <dbReference type="ARBA" id="ARBA00022692"/>
    </source>
</evidence>
<dbReference type="GO" id="GO:0006123">
    <property type="term" value="P:mitochondrial electron transport, cytochrome c to oxygen"/>
    <property type="evidence" value="ECO:0007669"/>
    <property type="project" value="InterPro"/>
</dbReference>
<dbReference type="PANTHER" id="PTHR10707">
    <property type="entry name" value="CYTOCHROME C OXIDASE SUBUNIT IV"/>
    <property type="match status" value="1"/>
</dbReference>
<evidence type="ECO:0000256" key="2">
    <source>
        <dbReference type="ARBA" id="ARBA00004673"/>
    </source>
</evidence>
<evidence type="ECO:0000256" key="7">
    <source>
        <dbReference type="ARBA" id="ARBA00022989"/>
    </source>
</evidence>
<evidence type="ECO:0000256" key="10">
    <source>
        <dbReference type="ARBA" id="ARBA00023136"/>
    </source>
</evidence>
<organism evidence="11 12">
    <name type="scientific">Candida verbasci</name>
    <dbReference type="NCBI Taxonomy" id="1227364"/>
    <lineage>
        <taxon>Eukaryota</taxon>
        <taxon>Fungi</taxon>
        <taxon>Dikarya</taxon>
        <taxon>Ascomycota</taxon>
        <taxon>Saccharomycotina</taxon>
        <taxon>Pichiomycetes</taxon>
        <taxon>Debaryomycetaceae</taxon>
        <taxon>Candida/Lodderomyces clade</taxon>
        <taxon>Candida</taxon>
    </lineage>
</organism>
<dbReference type="EMBL" id="CANTUO010000006">
    <property type="protein sequence ID" value="CAI5760391.1"/>
    <property type="molecule type" value="Genomic_DNA"/>
</dbReference>
<accession>A0A9W4U1E2</accession>
<keyword evidence="5" id="KW-0999">Mitochondrion inner membrane</keyword>
<keyword evidence="10" id="KW-0472">Membrane</keyword>
<keyword evidence="7" id="KW-1133">Transmembrane helix</keyword>
<dbReference type="InterPro" id="IPR036639">
    <property type="entry name" value="Cyt_c_oxidase_su4_sf"/>
</dbReference>
<evidence type="ECO:0000313" key="12">
    <source>
        <dbReference type="Proteomes" id="UP001152885"/>
    </source>
</evidence>
<keyword evidence="4" id="KW-0812">Transmembrane</keyword>
<dbReference type="OrthoDB" id="186013at2759"/>
<comment type="similarity">
    <text evidence="3">Belongs to the cytochrome c oxidase IV family.</text>
</comment>
<gene>
    <name evidence="11" type="ORF">CANVERA_P4901</name>
</gene>
<dbReference type="PANTHER" id="PTHR10707:SF10">
    <property type="entry name" value="CYTOCHROME C OXIDASE SUBUNIT 4"/>
    <property type="match status" value="1"/>
</dbReference>
<keyword evidence="9" id="KW-0496">Mitochondrion</keyword>
<dbReference type="GO" id="GO:0005743">
    <property type="term" value="C:mitochondrial inner membrane"/>
    <property type="evidence" value="ECO:0007669"/>
    <property type="project" value="UniProtKB-SubCell"/>
</dbReference>
<dbReference type="Gene3D" id="1.10.442.10">
    <property type="entry name" value="Cytochrome c oxidase subunit IV"/>
    <property type="match status" value="1"/>
</dbReference>
<dbReference type="Proteomes" id="UP001152885">
    <property type="component" value="Unassembled WGS sequence"/>
</dbReference>
<evidence type="ECO:0000313" key="11">
    <source>
        <dbReference type="EMBL" id="CAI5760391.1"/>
    </source>
</evidence>
<evidence type="ECO:0000256" key="6">
    <source>
        <dbReference type="ARBA" id="ARBA00022946"/>
    </source>
</evidence>